<evidence type="ECO:0000313" key="4">
    <source>
        <dbReference type="Proteomes" id="UP000006852"/>
    </source>
</evidence>
<dbReference type="Gene3D" id="2.50.20.10">
    <property type="entry name" value="Lipoprotein localisation LolA/LolB/LppX"/>
    <property type="match status" value="1"/>
</dbReference>
<dbReference type="AlphaFoldDB" id="F2NUG0"/>
<proteinExistence type="predicted"/>
<dbReference type="PANTHER" id="PTHR35869:SF1">
    <property type="entry name" value="OUTER-MEMBRANE LIPOPROTEIN CARRIER PROTEIN"/>
    <property type="match status" value="1"/>
</dbReference>
<organism evidence="3 4">
    <name type="scientific">Treponema succinifaciens (strain ATCC 33096 / DSM 2489 / 6091)</name>
    <dbReference type="NCBI Taxonomy" id="869209"/>
    <lineage>
        <taxon>Bacteria</taxon>
        <taxon>Pseudomonadati</taxon>
        <taxon>Spirochaetota</taxon>
        <taxon>Spirochaetia</taxon>
        <taxon>Spirochaetales</taxon>
        <taxon>Treponemataceae</taxon>
        <taxon>Treponema</taxon>
    </lineage>
</organism>
<dbReference type="KEGG" id="tsu:Tresu_0294"/>
<name>F2NUG0_TRES6</name>
<dbReference type="SMR" id="F2NUG0"/>
<keyword evidence="4" id="KW-1185">Reference proteome</keyword>
<keyword evidence="1 2" id="KW-0732">Signal</keyword>
<dbReference type="HOGENOM" id="CLU_103354_0_0_12"/>
<sequence length="221" mass="24702">MKKFLCAAVFVCVFCTAVFSQEITTASDFFKSVSDRYAEIKDYEADIDITIGKSEMKGKVSFKRPEMLRIDFSDPAEQVVVFNGDDLTIYLPSPTSAILEQNVTASGPNAATSQGLSLLRRYYTVAYESGQSAVPLDENSDEMVVNLLLSRRSAAEAFRTIKLSVDPSTKLIRRVAAVSSQDVDYIFDFHNYNLNVNISDQRFIYDPPSSANNYNNFLLSE</sequence>
<dbReference type="Proteomes" id="UP000006852">
    <property type="component" value="Chromosome"/>
</dbReference>
<dbReference type="SUPFAM" id="SSF89392">
    <property type="entry name" value="Prokaryotic lipoproteins and lipoprotein localization factors"/>
    <property type="match status" value="1"/>
</dbReference>
<gene>
    <name evidence="3" type="ordered locus">Tresu_0294</name>
</gene>
<dbReference type="InterPro" id="IPR004564">
    <property type="entry name" value="OM_lipoprot_carrier_LolA-like"/>
</dbReference>
<dbReference type="InterPro" id="IPR029046">
    <property type="entry name" value="LolA/LolB/LppX"/>
</dbReference>
<dbReference type="GeneID" id="302997518"/>
<reference evidence="4" key="2">
    <citation type="submission" date="2011-04" db="EMBL/GenBank/DDBJ databases">
        <title>The complete genome of chromosome of Treponema succinifaciens DSM 2489.</title>
        <authorList>
            <person name="Lucas S."/>
            <person name="Copeland A."/>
            <person name="Lapidus A."/>
            <person name="Bruce D."/>
            <person name="Goodwin L."/>
            <person name="Pitluck S."/>
            <person name="Peters L."/>
            <person name="Kyrpides N."/>
            <person name="Mavromatis K."/>
            <person name="Ivanova N."/>
            <person name="Ovchinnikova G."/>
            <person name="Teshima H."/>
            <person name="Detter J.C."/>
            <person name="Tapia R."/>
            <person name="Han C."/>
            <person name="Land M."/>
            <person name="Hauser L."/>
            <person name="Markowitz V."/>
            <person name="Cheng J.-F."/>
            <person name="Hugenholtz P."/>
            <person name="Woyke T."/>
            <person name="Wu D."/>
            <person name="Gronow S."/>
            <person name="Wellnitz S."/>
            <person name="Brambilla E."/>
            <person name="Klenk H.-P."/>
            <person name="Eisen J.A."/>
        </authorList>
    </citation>
    <scope>NUCLEOTIDE SEQUENCE [LARGE SCALE GENOMIC DNA]</scope>
    <source>
        <strain evidence="4">ATCC 33096 / DSM 2489 / 6091</strain>
    </source>
</reference>
<evidence type="ECO:0000313" key="3">
    <source>
        <dbReference type="EMBL" id="AEB13253.1"/>
    </source>
</evidence>
<protein>
    <submittedName>
        <fullName evidence="3">Outer membrane lipoprotein carrier protein LolA</fullName>
    </submittedName>
</protein>
<reference evidence="3 4" key="1">
    <citation type="journal article" date="2011" name="Stand. Genomic Sci.">
        <title>Complete genome sequence of Treponema succinifaciens type strain (6091).</title>
        <authorList>
            <person name="Han C."/>
            <person name="Gronow S."/>
            <person name="Teshima H."/>
            <person name="Lapidus A."/>
            <person name="Nolan M."/>
            <person name="Lucas S."/>
            <person name="Hammon N."/>
            <person name="Deshpande S."/>
            <person name="Cheng J.F."/>
            <person name="Zeytun A."/>
            <person name="Tapia R."/>
            <person name="Goodwin L."/>
            <person name="Pitluck S."/>
            <person name="Liolios K."/>
            <person name="Pagani I."/>
            <person name="Ivanova N."/>
            <person name="Mavromatis K."/>
            <person name="Mikhailova N."/>
            <person name="Huntemann M."/>
            <person name="Pati A."/>
            <person name="Chen A."/>
            <person name="Palaniappan K."/>
            <person name="Land M."/>
            <person name="Hauser L."/>
            <person name="Brambilla E.M."/>
            <person name="Rohde M."/>
            <person name="Goker M."/>
            <person name="Woyke T."/>
            <person name="Bristow J."/>
            <person name="Eisen J.A."/>
            <person name="Markowitz V."/>
            <person name="Hugenholtz P."/>
            <person name="Kyrpides N.C."/>
            <person name="Klenk H.P."/>
            <person name="Detter J.C."/>
        </authorList>
    </citation>
    <scope>NUCLEOTIDE SEQUENCE [LARGE SCALE GENOMIC DNA]</scope>
    <source>
        <strain evidence="4">ATCC 33096 / DSM 2489 / 6091</strain>
    </source>
</reference>
<evidence type="ECO:0000256" key="2">
    <source>
        <dbReference type="SAM" id="SignalP"/>
    </source>
</evidence>
<dbReference type="RefSeq" id="WP_013700562.1">
    <property type="nucleotide sequence ID" value="NC_015385.1"/>
</dbReference>
<dbReference type="Pfam" id="PF03548">
    <property type="entry name" value="LolA"/>
    <property type="match status" value="1"/>
</dbReference>
<keyword evidence="3" id="KW-0449">Lipoprotein</keyword>
<dbReference type="OrthoDB" id="306521at2"/>
<dbReference type="STRING" id="869209.Tresu_0294"/>
<dbReference type="PANTHER" id="PTHR35869">
    <property type="entry name" value="OUTER-MEMBRANE LIPOPROTEIN CARRIER PROTEIN"/>
    <property type="match status" value="1"/>
</dbReference>
<evidence type="ECO:0000256" key="1">
    <source>
        <dbReference type="ARBA" id="ARBA00022729"/>
    </source>
</evidence>
<feature type="signal peptide" evidence="2">
    <location>
        <begin position="1"/>
        <end position="20"/>
    </location>
</feature>
<feature type="chain" id="PRO_5003287446" evidence="2">
    <location>
        <begin position="21"/>
        <end position="221"/>
    </location>
</feature>
<dbReference type="eggNOG" id="COG2834">
    <property type="taxonomic scope" value="Bacteria"/>
</dbReference>
<dbReference type="EMBL" id="CP002631">
    <property type="protein sequence ID" value="AEB13253.1"/>
    <property type="molecule type" value="Genomic_DNA"/>
</dbReference>
<accession>F2NUG0</accession>
<dbReference type="CDD" id="cd16325">
    <property type="entry name" value="LolA"/>
    <property type="match status" value="1"/>
</dbReference>